<dbReference type="STRING" id="1219011.GCA_001895045_02717"/>
<feature type="domain" description="HTH tetR-type" evidence="3">
    <location>
        <begin position="26"/>
        <end position="86"/>
    </location>
</feature>
<dbReference type="InterPro" id="IPR036271">
    <property type="entry name" value="Tet_transcr_reg_TetR-rel_C_sf"/>
</dbReference>
<dbReference type="InterPro" id="IPR050109">
    <property type="entry name" value="HTH-type_TetR-like_transc_reg"/>
</dbReference>
<dbReference type="SUPFAM" id="SSF48498">
    <property type="entry name" value="Tetracyclin repressor-like, C-terminal domain"/>
    <property type="match status" value="1"/>
</dbReference>
<dbReference type="EMBL" id="LS483468">
    <property type="protein sequence ID" value="SQI33236.1"/>
    <property type="molecule type" value="Genomic_DNA"/>
</dbReference>
<protein>
    <submittedName>
        <fullName evidence="4">TetR family transcriptional regulator</fullName>
    </submittedName>
</protein>
<proteinExistence type="predicted"/>
<dbReference type="GO" id="GO:0003700">
    <property type="term" value="F:DNA-binding transcription factor activity"/>
    <property type="evidence" value="ECO:0007669"/>
    <property type="project" value="TreeGrafter"/>
</dbReference>
<dbReference type="Pfam" id="PF00440">
    <property type="entry name" value="TetR_N"/>
    <property type="match status" value="1"/>
</dbReference>
<dbReference type="PRINTS" id="PR00455">
    <property type="entry name" value="HTHTETR"/>
</dbReference>
<dbReference type="SUPFAM" id="SSF46689">
    <property type="entry name" value="Homeodomain-like"/>
    <property type="match status" value="1"/>
</dbReference>
<keyword evidence="5" id="KW-1185">Reference proteome</keyword>
<dbReference type="RefSeq" id="WP_072701304.1">
    <property type="nucleotide sequence ID" value="NZ_JAFBBL010000001.1"/>
</dbReference>
<gene>
    <name evidence="4" type="primary">kstR2_7</name>
    <name evidence="4" type="ORF">NCTC10994_02495</name>
</gene>
<reference evidence="4 5" key="1">
    <citation type="submission" date="2018-06" db="EMBL/GenBank/DDBJ databases">
        <authorList>
            <consortium name="Pathogen Informatics"/>
            <person name="Doyle S."/>
        </authorList>
    </citation>
    <scope>NUCLEOTIDE SEQUENCE [LARGE SCALE GENOMIC DNA]</scope>
    <source>
        <strain evidence="4 5">NCTC10994</strain>
    </source>
</reference>
<feature type="DNA-binding region" description="H-T-H motif" evidence="2">
    <location>
        <begin position="49"/>
        <end position="68"/>
    </location>
</feature>
<dbReference type="Proteomes" id="UP000249091">
    <property type="component" value="Chromosome 1"/>
</dbReference>
<dbReference type="PANTHER" id="PTHR30055:SF237">
    <property type="entry name" value="TRANSCRIPTIONAL REPRESSOR MCE3R"/>
    <property type="match status" value="1"/>
</dbReference>
<organism evidence="4 5">
    <name type="scientific">Rhodococcus coprophilus</name>
    <dbReference type="NCBI Taxonomy" id="38310"/>
    <lineage>
        <taxon>Bacteria</taxon>
        <taxon>Bacillati</taxon>
        <taxon>Actinomycetota</taxon>
        <taxon>Actinomycetes</taxon>
        <taxon>Mycobacteriales</taxon>
        <taxon>Nocardiaceae</taxon>
        <taxon>Rhodococcus</taxon>
    </lineage>
</organism>
<dbReference type="GO" id="GO:0000976">
    <property type="term" value="F:transcription cis-regulatory region binding"/>
    <property type="evidence" value="ECO:0007669"/>
    <property type="project" value="TreeGrafter"/>
</dbReference>
<dbReference type="AlphaFoldDB" id="A0A2X4U0E5"/>
<evidence type="ECO:0000313" key="4">
    <source>
        <dbReference type="EMBL" id="SQI33236.1"/>
    </source>
</evidence>
<name>A0A2X4U0E5_9NOCA</name>
<dbReference type="PROSITE" id="PS50977">
    <property type="entry name" value="HTH_TETR_2"/>
    <property type="match status" value="1"/>
</dbReference>
<sequence>MAATSGALGSAERTAPQFVSWREFGLLELDPILTHALDAFSENGFHGATVRDLAGRVGVTVPALYYHYESKEAVLVTLLDAAVNDLVDRVTAAVADGRDDVVARFANAVDALVLDMTHRAKRSALDSEVRHISPDNRRAYAATRKRLETIMLGLVRGGVDSRVFDVDDIEETVRALLGMCRSVARWYRLDGPLTPDEVARRYTVIALRIVGYAPDTPGDEGR</sequence>
<evidence type="ECO:0000259" key="3">
    <source>
        <dbReference type="PROSITE" id="PS50977"/>
    </source>
</evidence>
<dbReference type="InterPro" id="IPR041490">
    <property type="entry name" value="KstR2_TetR_C"/>
</dbReference>
<dbReference type="PANTHER" id="PTHR30055">
    <property type="entry name" value="HTH-TYPE TRANSCRIPTIONAL REGULATOR RUTR"/>
    <property type="match status" value="1"/>
</dbReference>
<dbReference type="KEGG" id="rcr:NCTC10994_02495"/>
<evidence type="ECO:0000313" key="5">
    <source>
        <dbReference type="Proteomes" id="UP000249091"/>
    </source>
</evidence>
<keyword evidence="1 2" id="KW-0238">DNA-binding</keyword>
<dbReference type="Gene3D" id="1.10.357.10">
    <property type="entry name" value="Tetracycline Repressor, domain 2"/>
    <property type="match status" value="1"/>
</dbReference>
<evidence type="ECO:0000256" key="2">
    <source>
        <dbReference type="PROSITE-ProRule" id="PRU00335"/>
    </source>
</evidence>
<dbReference type="Pfam" id="PF17932">
    <property type="entry name" value="TetR_C_24"/>
    <property type="match status" value="1"/>
</dbReference>
<dbReference type="InterPro" id="IPR009057">
    <property type="entry name" value="Homeodomain-like_sf"/>
</dbReference>
<dbReference type="InterPro" id="IPR001647">
    <property type="entry name" value="HTH_TetR"/>
</dbReference>
<evidence type="ECO:0000256" key="1">
    <source>
        <dbReference type="ARBA" id="ARBA00023125"/>
    </source>
</evidence>
<accession>A0A2X4U0E5</accession>